<evidence type="ECO:0000313" key="2">
    <source>
        <dbReference type="EMBL" id="KKM18794.1"/>
    </source>
</evidence>
<evidence type="ECO:0000259" key="1">
    <source>
        <dbReference type="Pfam" id="PF12705"/>
    </source>
</evidence>
<accession>A0A0F9IG76</accession>
<protein>
    <recommendedName>
        <fullName evidence="1">PD-(D/E)XK endonuclease-like domain-containing protein</fullName>
    </recommendedName>
</protein>
<dbReference type="Pfam" id="PF12705">
    <property type="entry name" value="PDDEXK_1"/>
    <property type="match status" value="1"/>
</dbReference>
<comment type="caution">
    <text evidence="2">The sequence shown here is derived from an EMBL/GenBank/DDBJ whole genome shotgun (WGS) entry which is preliminary data.</text>
</comment>
<proteinExistence type="predicted"/>
<feature type="domain" description="PD-(D/E)XK endonuclease-like" evidence="1">
    <location>
        <begin position="20"/>
        <end position="336"/>
    </location>
</feature>
<dbReference type="InterPro" id="IPR038726">
    <property type="entry name" value="PDDEXK_AddAB-type"/>
</dbReference>
<sequence>MPDQPEVPIDPPAASAKQLLTHSRVQSFKTCRKRHWWEYEIGLRSAVDAKALRMGSAGHDGLDVLKLGRGIEAAVATVRDHYRRAPEAIDQYDWNIERETVECLIRGYYWRWKESLMAIVVSEQTLRAPLRNPLTGAASTLWELAGKVDGIARLEDTRLAVLEHKFIGESIEQDSDYWRRLQLDSQPTTYVHLARQNGHDVSTVLYDLIRKPTIKPERIPLRDDDGFKIVLDAFSRRVMTKQDKPRQTGSNADGYVLQTRPMTPLEWGGKLLKDIGERPGFYYARHEIARLDQDVDECLRELWDIQKTLRDAQRANRWYRTVGRDSCPWCPWFGLCSSKYDPANNSGIPEGFVKLDNVHPELEKVS</sequence>
<dbReference type="AlphaFoldDB" id="A0A0F9IG76"/>
<reference evidence="2" key="1">
    <citation type="journal article" date="2015" name="Nature">
        <title>Complex archaea that bridge the gap between prokaryotes and eukaryotes.</title>
        <authorList>
            <person name="Spang A."/>
            <person name="Saw J.H."/>
            <person name="Jorgensen S.L."/>
            <person name="Zaremba-Niedzwiedzka K."/>
            <person name="Martijn J."/>
            <person name="Lind A.E."/>
            <person name="van Eijk R."/>
            <person name="Schleper C."/>
            <person name="Guy L."/>
            <person name="Ettema T.J."/>
        </authorList>
    </citation>
    <scope>NUCLEOTIDE SEQUENCE</scope>
</reference>
<gene>
    <name evidence="2" type="ORF">LCGC14_1662070</name>
</gene>
<dbReference type="EMBL" id="LAZR01014142">
    <property type="protein sequence ID" value="KKM18794.1"/>
    <property type="molecule type" value="Genomic_DNA"/>
</dbReference>
<name>A0A0F9IG76_9ZZZZ</name>
<organism evidence="2">
    <name type="scientific">marine sediment metagenome</name>
    <dbReference type="NCBI Taxonomy" id="412755"/>
    <lineage>
        <taxon>unclassified sequences</taxon>
        <taxon>metagenomes</taxon>
        <taxon>ecological metagenomes</taxon>
    </lineage>
</organism>